<dbReference type="PANTHER" id="PTHR33908">
    <property type="entry name" value="MANNOSYLTRANSFERASE YKCB-RELATED"/>
    <property type="match status" value="1"/>
</dbReference>
<dbReference type="InterPro" id="IPR050297">
    <property type="entry name" value="LipidA_mod_glycosyltrf_83"/>
</dbReference>
<comment type="caution">
    <text evidence="10">The sequence shown here is derived from an EMBL/GenBank/DDBJ whole genome shotgun (WGS) entry which is preliminary data.</text>
</comment>
<evidence type="ECO:0000256" key="6">
    <source>
        <dbReference type="ARBA" id="ARBA00022989"/>
    </source>
</evidence>
<evidence type="ECO:0000256" key="1">
    <source>
        <dbReference type="ARBA" id="ARBA00004651"/>
    </source>
</evidence>
<feature type="transmembrane region" description="Helical" evidence="8">
    <location>
        <begin position="409"/>
        <end position="427"/>
    </location>
</feature>
<comment type="subcellular location">
    <subcellularLocation>
        <location evidence="1">Cell membrane</location>
        <topology evidence="1">Multi-pass membrane protein</topology>
    </subcellularLocation>
</comment>
<dbReference type="InterPro" id="IPR038731">
    <property type="entry name" value="RgtA/B/C-like"/>
</dbReference>
<gene>
    <name evidence="10" type="ORF">A3B54_02910</name>
</gene>
<evidence type="ECO:0000256" key="7">
    <source>
        <dbReference type="ARBA" id="ARBA00023136"/>
    </source>
</evidence>
<dbReference type="GO" id="GO:0009103">
    <property type="term" value="P:lipopolysaccharide biosynthetic process"/>
    <property type="evidence" value="ECO:0007669"/>
    <property type="project" value="UniProtKB-ARBA"/>
</dbReference>
<feature type="transmembrane region" description="Helical" evidence="8">
    <location>
        <begin position="360"/>
        <end position="379"/>
    </location>
</feature>
<evidence type="ECO:0000313" key="10">
    <source>
        <dbReference type="EMBL" id="OGD99613.1"/>
    </source>
</evidence>
<keyword evidence="7 8" id="KW-0472">Membrane</keyword>
<feature type="transmembrane region" description="Helical" evidence="8">
    <location>
        <begin position="385"/>
        <end position="402"/>
    </location>
</feature>
<organism evidence="10 11">
    <name type="scientific">Candidatus Curtissbacteria bacterium RIFCSPLOWO2_01_FULL_42_50</name>
    <dbReference type="NCBI Taxonomy" id="1797730"/>
    <lineage>
        <taxon>Bacteria</taxon>
        <taxon>Candidatus Curtissiibacteriota</taxon>
    </lineage>
</organism>
<evidence type="ECO:0000313" key="11">
    <source>
        <dbReference type="Proteomes" id="UP000177039"/>
    </source>
</evidence>
<accession>A0A1F5H613</accession>
<keyword evidence="5 8" id="KW-0812">Transmembrane</keyword>
<feature type="transmembrane region" description="Helical" evidence="8">
    <location>
        <begin position="206"/>
        <end position="223"/>
    </location>
</feature>
<dbReference type="EMBL" id="MFBT01000012">
    <property type="protein sequence ID" value="OGD99613.1"/>
    <property type="molecule type" value="Genomic_DNA"/>
</dbReference>
<name>A0A1F5H613_9BACT</name>
<keyword evidence="6 8" id="KW-1133">Transmembrane helix</keyword>
<proteinExistence type="predicted"/>
<sequence length="556" mass="64540">MPKFNWILIPVILLAAVLRFYQLGQNPPSLDWDETAHGYNAYSILKTGRDEYGYKFPLYFRSFDDYKPPIYTYLVVPAVAIFGLNDFAVRFPSAFLGVLAVLFTYLMVKELFTQPITNAGGGRETIDRTRIEIIALLAAFFLAISPWHLQFSRVAFETNSAVFWSVLGTWAFLRGIRSNGQKITIWMSLAVLSFGANLFIYHNARVFVPIFTLALLYLYRGKLLKSIRYLVLPAVAAAAFIIVLVPIIFSTAGTMRFKGTTIFADVSKQYKTADLISQDEKSNQLTIGRILHNRRLVYIPILIDNYLSHLKPTYLFLTADMDRHHAPQIGLLYLWDLPFILAGIFCLIRKNFNLKSKIIILWWFAIAPLASSVTWGVPHSLRSEIYLPTYQIFNAIGVYYFYQMTKKNKLAITSTFLILTFNFLFYLHQYYVHMPIEYSRAWLYGRREAALFTKSIKDKYDRVIVSTKIDQPHEFWLYYTKYDPKKYLKEGGTVSGGFLENRNKFDKYQFKPIDYEKQKTQARTLFVGIPEEFTDQVTVLKTIYYLDNNPAILVWE</sequence>
<dbReference type="GO" id="GO:0016763">
    <property type="term" value="F:pentosyltransferase activity"/>
    <property type="evidence" value="ECO:0007669"/>
    <property type="project" value="TreeGrafter"/>
</dbReference>
<evidence type="ECO:0000256" key="4">
    <source>
        <dbReference type="ARBA" id="ARBA00022679"/>
    </source>
</evidence>
<evidence type="ECO:0000256" key="2">
    <source>
        <dbReference type="ARBA" id="ARBA00022475"/>
    </source>
</evidence>
<keyword evidence="2" id="KW-1003">Cell membrane</keyword>
<keyword evidence="4" id="KW-0808">Transferase</keyword>
<reference evidence="10 11" key="1">
    <citation type="journal article" date="2016" name="Nat. Commun.">
        <title>Thousands of microbial genomes shed light on interconnected biogeochemical processes in an aquifer system.</title>
        <authorList>
            <person name="Anantharaman K."/>
            <person name="Brown C.T."/>
            <person name="Hug L.A."/>
            <person name="Sharon I."/>
            <person name="Castelle C.J."/>
            <person name="Probst A.J."/>
            <person name="Thomas B.C."/>
            <person name="Singh A."/>
            <person name="Wilkins M.J."/>
            <person name="Karaoz U."/>
            <person name="Brodie E.L."/>
            <person name="Williams K.H."/>
            <person name="Hubbard S.S."/>
            <person name="Banfield J.F."/>
        </authorList>
    </citation>
    <scope>NUCLEOTIDE SEQUENCE [LARGE SCALE GENOMIC DNA]</scope>
</reference>
<feature type="domain" description="Glycosyltransferase RgtA/B/C/D-like" evidence="9">
    <location>
        <begin position="67"/>
        <end position="116"/>
    </location>
</feature>
<dbReference type="Proteomes" id="UP000177039">
    <property type="component" value="Unassembled WGS sequence"/>
</dbReference>
<evidence type="ECO:0000256" key="8">
    <source>
        <dbReference type="SAM" id="Phobius"/>
    </source>
</evidence>
<feature type="transmembrane region" description="Helical" evidence="8">
    <location>
        <begin position="6"/>
        <end position="21"/>
    </location>
</feature>
<feature type="transmembrane region" description="Helical" evidence="8">
    <location>
        <begin position="330"/>
        <end position="348"/>
    </location>
</feature>
<evidence type="ECO:0000256" key="3">
    <source>
        <dbReference type="ARBA" id="ARBA00022676"/>
    </source>
</evidence>
<evidence type="ECO:0000256" key="5">
    <source>
        <dbReference type="ARBA" id="ARBA00022692"/>
    </source>
</evidence>
<keyword evidence="3" id="KW-0328">Glycosyltransferase</keyword>
<feature type="transmembrane region" description="Helical" evidence="8">
    <location>
        <begin position="94"/>
        <end position="112"/>
    </location>
</feature>
<dbReference type="AlphaFoldDB" id="A0A1F5H613"/>
<feature type="transmembrane region" description="Helical" evidence="8">
    <location>
        <begin position="161"/>
        <end position="176"/>
    </location>
</feature>
<feature type="transmembrane region" description="Helical" evidence="8">
    <location>
        <begin position="70"/>
        <end position="88"/>
    </location>
</feature>
<evidence type="ECO:0000259" key="9">
    <source>
        <dbReference type="Pfam" id="PF13231"/>
    </source>
</evidence>
<dbReference type="GO" id="GO:0005886">
    <property type="term" value="C:plasma membrane"/>
    <property type="evidence" value="ECO:0007669"/>
    <property type="project" value="UniProtKB-SubCell"/>
</dbReference>
<dbReference type="PANTHER" id="PTHR33908:SF11">
    <property type="entry name" value="MEMBRANE PROTEIN"/>
    <property type="match status" value="1"/>
</dbReference>
<protein>
    <recommendedName>
        <fullName evidence="9">Glycosyltransferase RgtA/B/C/D-like domain-containing protein</fullName>
    </recommendedName>
</protein>
<feature type="transmembrane region" description="Helical" evidence="8">
    <location>
        <begin position="230"/>
        <end position="249"/>
    </location>
</feature>
<dbReference type="Pfam" id="PF13231">
    <property type="entry name" value="PMT_2"/>
    <property type="match status" value="1"/>
</dbReference>
<feature type="transmembrane region" description="Helical" evidence="8">
    <location>
        <begin position="133"/>
        <end position="149"/>
    </location>
</feature>